<dbReference type="EMBL" id="BGPR01037171">
    <property type="protein sequence ID" value="GBO12713.1"/>
    <property type="molecule type" value="Genomic_DNA"/>
</dbReference>
<reference evidence="1 2" key="1">
    <citation type="journal article" date="2019" name="Sci. Rep.">
        <title>Orb-weaving spider Araneus ventricosus genome elucidates the spidroin gene catalogue.</title>
        <authorList>
            <person name="Kono N."/>
            <person name="Nakamura H."/>
            <person name="Ohtoshi R."/>
            <person name="Moran D.A.P."/>
            <person name="Shinohara A."/>
            <person name="Yoshida Y."/>
            <person name="Fujiwara M."/>
            <person name="Mori M."/>
            <person name="Tomita M."/>
            <person name="Arakawa K."/>
        </authorList>
    </citation>
    <scope>NUCLEOTIDE SEQUENCE [LARGE SCALE GENOMIC DNA]</scope>
</reference>
<dbReference type="AlphaFoldDB" id="A0A4Y2UJB3"/>
<protein>
    <submittedName>
        <fullName evidence="1">Uncharacterized protein</fullName>
    </submittedName>
</protein>
<proteinExistence type="predicted"/>
<organism evidence="1 2">
    <name type="scientific">Araneus ventricosus</name>
    <name type="common">Orbweaver spider</name>
    <name type="synonym">Epeira ventricosa</name>
    <dbReference type="NCBI Taxonomy" id="182803"/>
    <lineage>
        <taxon>Eukaryota</taxon>
        <taxon>Metazoa</taxon>
        <taxon>Ecdysozoa</taxon>
        <taxon>Arthropoda</taxon>
        <taxon>Chelicerata</taxon>
        <taxon>Arachnida</taxon>
        <taxon>Araneae</taxon>
        <taxon>Araneomorphae</taxon>
        <taxon>Entelegynae</taxon>
        <taxon>Araneoidea</taxon>
        <taxon>Araneidae</taxon>
        <taxon>Araneus</taxon>
    </lineage>
</organism>
<sequence>MADSIFEISKDDLVASLSANFQSSDANMFENRLAAIESKLSRLEVRRRSLSRGNAEVRDSNKRKYGGILSLEIGQKDVNSYALLNRKTSSTFCFGADGKKRAWFVCL</sequence>
<comment type="caution">
    <text evidence="1">The sequence shown here is derived from an EMBL/GenBank/DDBJ whole genome shotgun (WGS) entry which is preliminary data.</text>
</comment>
<accession>A0A4Y2UJB3</accession>
<keyword evidence="2" id="KW-1185">Reference proteome</keyword>
<name>A0A4Y2UJB3_ARAVE</name>
<dbReference type="Proteomes" id="UP000499080">
    <property type="component" value="Unassembled WGS sequence"/>
</dbReference>
<gene>
    <name evidence="1" type="ORF">AVEN_10706_1</name>
</gene>
<evidence type="ECO:0000313" key="2">
    <source>
        <dbReference type="Proteomes" id="UP000499080"/>
    </source>
</evidence>
<evidence type="ECO:0000313" key="1">
    <source>
        <dbReference type="EMBL" id="GBO12713.1"/>
    </source>
</evidence>